<feature type="coiled-coil region" evidence="1">
    <location>
        <begin position="94"/>
        <end position="163"/>
    </location>
</feature>
<feature type="region of interest" description="Disordered" evidence="2">
    <location>
        <begin position="555"/>
        <end position="584"/>
    </location>
</feature>
<sequence>MSEEQIRFVATLDATQLKSGTGTLKLELQKVGDEAEKTGGKIHRVGEETLSSGQKALKAGAGFAGLATNVASAYYAYDNLNNRQIQVARSQLALQKTEDQLNKQHIALAQIQDKLNKLQSQGKENTNEYRLTIEKLKSKQQDLVNTEDSLKIKADQLKKAQDDASQANVMFALNLGTMATVTIPNAIGSLISLATSQTAVTGSQTVLSVSTGVATKSIWAQTFAMLSNPLFAIPTAVAIAGAIALVSTNQFGLRDAIFGTSKAQQDNTQITNSQQKAQNDLSQSYDEGGIYLEDYTEKTNELSSSLSGLEKQYVSTAEKILAFNEELAGKGTQDIEDRIKTITLSLYSMDQQIDRNSQEWKRASLVMVEAIKDVALELDKTSDVHAHQFVDAMRQLGKFTVAEFKDIYEAIKDVNEELDKTDKKKASALDDIGEVLVHNGNLAIIRAILDQAIDEYDNGNIEGAIYLEQQAQRIGRSSPSLSGSLRSLESQMAKNSQIRKTISNLGGGFSFLGFNSNSLFTANDARIRGFGSVSKTVSGTLGSISHALSQFSIGKGTNGGNSVSNGGSRASGRSSKHGGSNRHDEYQARIAYQRMIGGFDNRDTLQSLTGINLRLQVDRDVQKGRSGRANYRFDLLSMALSEANNRVGLMSTLSSLGAYDSDIMGLISGDSGYKLSSAVLQGIINSERLQISSNAELLGLSQANVISSRSSILTQNDISNMIAFKERESLAMITV</sequence>
<reference evidence="3 4" key="1">
    <citation type="submission" date="2022-05" db="EMBL/GenBank/DDBJ databases">
        <title>Diverse viruses of marine archaea discovered using metagenomics.</title>
        <authorList>
            <person name="Zhou Y."/>
        </authorList>
    </citation>
    <scope>NUCLEOTIDE SEQUENCE [LARGE SCALE GENOMIC DNA]</scope>
    <source>
        <strain evidence="3">YSH_1032793</strain>
    </source>
</reference>
<evidence type="ECO:0000313" key="3">
    <source>
        <dbReference type="EMBL" id="UVF62231.1"/>
    </source>
</evidence>
<keyword evidence="4" id="KW-1185">Reference proteome</keyword>
<organism evidence="3 4">
    <name type="scientific">Nitrososphaeria virus YSH_1032793</name>
    <dbReference type="NCBI Taxonomy" id="3071320"/>
    <lineage>
        <taxon>Viruses</taxon>
        <taxon>Duplodnaviria</taxon>
        <taxon>Heunggongvirae</taxon>
        <taxon>Uroviricota</taxon>
        <taxon>Caudoviricetes</taxon>
        <taxon>Juravirales</taxon>
        <taxon>Yanlukaviridae</taxon>
        <taxon>Sweetvirus</taxon>
        <taxon>Sweetvirus yangshanense</taxon>
    </lineage>
</organism>
<evidence type="ECO:0000256" key="1">
    <source>
        <dbReference type="SAM" id="Coils"/>
    </source>
</evidence>
<accession>A0A976YEY6</accession>
<keyword evidence="1" id="KW-0175">Coiled coil</keyword>
<evidence type="ECO:0000313" key="4">
    <source>
        <dbReference type="Proteomes" id="UP001156951"/>
    </source>
</evidence>
<protein>
    <submittedName>
        <fullName evidence="3">Tail tape measure protein</fullName>
    </submittedName>
</protein>
<dbReference type="Proteomes" id="UP001156951">
    <property type="component" value="Segment"/>
</dbReference>
<evidence type="ECO:0000256" key="2">
    <source>
        <dbReference type="SAM" id="MobiDB-lite"/>
    </source>
</evidence>
<proteinExistence type="predicted"/>
<name>A0A976YEY6_9CAUD</name>
<dbReference type="EMBL" id="ON649698">
    <property type="protein sequence ID" value="UVF62231.1"/>
    <property type="molecule type" value="Genomic_DNA"/>
</dbReference>
<feature type="compositionally biased region" description="Low complexity" evidence="2">
    <location>
        <begin position="560"/>
        <end position="573"/>
    </location>
</feature>